<dbReference type="EMBL" id="JAAGWY010000001">
    <property type="protein sequence ID" value="NEN05308.1"/>
    <property type="molecule type" value="Genomic_DNA"/>
</dbReference>
<protein>
    <submittedName>
        <fullName evidence="1">Uncharacterized protein</fullName>
    </submittedName>
</protein>
<dbReference type="AlphaFoldDB" id="A0A6L9XWB8"/>
<proteinExistence type="predicted"/>
<evidence type="ECO:0000313" key="2">
    <source>
        <dbReference type="Proteomes" id="UP000474967"/>
    </source>
</evidence>
<sequence>MVATRFVRADARTGTSAEISSRAASLRRLVARGRDLVEPTSSPADPPGVAGAYRRAGLDEDVADVLESPTH</sequence>
<evidence type="ECO:0000313" key="1">
    <source>
        <dbReference type="EMBL" id="NEN05308.1"/>
    </source>
</evidence>
<name>A0A6L9XWB8_9MICO</name>
<keyword evidence="2" id="KW-1185">Reference proteome</keyword>
<comment type="caution">
    <text evidence="1">The sequence shown here is derived from an EMBL/GenBank/DDBJ whole genome shotgun (WGS) entry which is preliminary data.</text>
</comment>
<dbReference type="Proteomes" id="UP000474967">
    <property type="component" value="Unassembled WGS sequence"/>
</dbReference>
<accession>A0A6L9XWB8</accession>
<reference evidence="1 2" key="1">
    <citation type="journal article" date="2014" name="J. Microbiol.">
        <title>Diaminobutyricibacter tongyongensis gen. nov., sp. nov. and Homoserinibacter gongjuensis gen. nov., sp. nov. belong to the family Microbacteriaceae.</title>
        <authorList>
            <person name="Kim S.J."/>
            <person name="Ahn J.H."/>
            <person name="Weon H.Y."/>
            <person name="Hamada M."/>
            <person name="Suzuki K."/>
            <person name="Kwon S.W."/>
        </authorList>
    </citation>
    <scope>NUCLEOTIDE SEQUENCE [LARGE SCALE GENOMIC DNA]</scope>
    <source>
        <strain evidence="1 2">NBRC 108724</strain>
    </source>
</reference>
<dbReference type="RefSeq" id="WP_163288538.1">
    <property type="nucleotide sequence ID" value="NZ_JAAGWY010000001.1"/>
</dbReference>
<organism evidence="1 2">
    <name type="scientific">Leifsonia tongyongensis</name>
    <dbReference type="NCBI Taxonomy" id="1268043"/>
    <lineage>
        <taxon>Bacteria</taxon>
        <taxon>Bacillati</taxon>
        <taxon>Actinomycetota</taxon>
        <taxon>Actinomycetes</taxon>
        <taxon>Micrococcales</taxon>
        <taxon>Microbacteriaceae</taxon>
        <taxon>Leifsonia</taxon>
    </lineage>
</organism>
<gene>
    <name evidence="1" type="ORF">G3T36_05435</name>
</gene>